<dbReference type="GO" id="GO:0046654">
    <property type="term" value="P:tetrahydrofolate biosynthetic process"/>
    <property type="evidence" value="ECO:0007669"/>
    <property type="project" value="InterPro"/>
</dbReference>
<evidence type="ECO:0000313" key="12">
    <source>
        <dbReference type="EMBL" id="KAJ3204443.1"/>
    </source>
</evidence>
<feature type="domain" description="GTP cyclohydrolase I" evidence="11">
    <location>
        <begin position="66"/>
        <end position="123"/>
    </location>
</feature>
<protein>
    <recommendedName>
        <fullName evidence="4">GTP cyclohydrolase 1</fullName>
        <ecNumber evidence="3">3.5.4.16</ecNumber>
    </recommendedName>
    <alternativeName>
        <fullName evidence="9">GTP cyclohydrolase I</fullName>
    </alternativeName>
</protein>
<dbReference type="Proteomes" id="UP001211065">
    <property type="component" value="Unassembled WGS sequence"/>
</dbReference>
<evidence type="ECO:0000256" key="3">
    <source>
        <dbReference type="ARBA" id="ARBA00012715"/>
    </source>
</evidence>
<gene>
    <name evidence="12" type="ORF">HK099_001115</name>
</gene>
<keyword evidence="8" id="KW-0342">GTP-binding</keyword>
<dbReference type="EC" id="3.5.4.16" evidence="3"/>
<evidence type="ECO:0000259" key="11">
    <source>
        <dbReference type="Pfam" id="PF01227"/>
    </source>
</evidence>
<keyword evidence="5" id="KW-0547">Nucleotide-binding</keyword>
<dbReference type="PANTHER" id="PTHR11109">
    <property type="entry name" value="GTP CYCLOHYDROLASE I"/>
    <property type="match status" value="1"/>
</dbReference>
<reference evidence="12" key="1">
    <citation type="submission" date="2020-05" db="EMBL/GenBank/DDBJ databases">
        <title>Phylogenomic resolution of chytrid fungi.</title>
        <authorList>
            <person name="Stajich J.E."/>
            <person name="Amses K."/>
            <person name="Simmons R."/>
            <person name="Seto K."/>
            <person name="Myers J."/>
            <person name="Bonds A."/>
            <person name="Quandt C.A."/>
            <person name="Barry K."/>
            <person name="Liu P."/>
            <person name="Grigoriev I."/>
            <person name="Longcore J.E."/>
            <person name="James T.Y."/>
        </authorList>
    </citation>
    <scope>NUCLEOTIDE SEQUENCE</scope>
    <source>
        <strain evidence="12">JEL0476</strain>
    </source>
</reference>
<evidence type="ECO:0000256" key="8">
    <source>
        <dbReference type="ARBA" id="ARBA00023134"/>
    </source>
</evidence>
<dbReference type="Gene3D" id="3.30.1130.10">
    <property type="match status" value="1"/>
</dbReference>
<dbReference type="InterPro" id="IPR020602">
    <property type="entry name" value="GTP_CycHdrlase_I_dom"/>
</dbReference>
<evidence type="ECO:0000256" key="5">
    <source>
        <dbReference type="ARBA" id="ARBA00022741"/>
    </source>
</evidence>
<evidence type="ECO:0000313" key="13">
    <source>
        <dbReference type="Proteomes" id="UP001211065"/>
    </source>
</evidence>
<feature type="domain" description="GTP cyclohydrolase I" evidence="11">
    <location>
        <begin position="125"/>
        <end position="221"/>
    </location>
</feature>
<name>A0AAD5XW55_9FUNG</name>
<organism evidence="12 13">
    <name type="scientific">Clydaea vesicula</name>
    <dbReference type="NCBI Taxonomy" id="447962"/>
    <lineage>
        <taxon>Eukaryota</taxon>
        <taxon>Fungi</taxon>
        <taxon>Fungi incertae sedis</taxon>
        <taxon>Chytridiomycota</taxon>
        <taxon>Chytridiomycota incertae sedis</taxon>
        <taxon>Chytridiomycetes</taxon>
        <taxon>Lobulomycetales</taxon>
        <taxon>Lobulomycetaceae</taxon>
        <taxon>Clydaea</taxon>
    </lineage>
</organism>
<evidence type="ECO:0000256" key="6">
    <source>
        <dbReference type="ARBA" id="ARBA00022801"/>
    </source>
</evidence>
<dbReference type="GO" id="GO:0046656">
    <property type="term" value="P:folic acid biosynthetic process"/>
    <property type="evidence" value="ECO:0007669"/>
    <property type="project" value="UniProtKB-KW"/>
</dbReference>
<evidence type="ECO:0000256" key="10">
    <source>
        <dbReference type="ARBA" id="ARBA00055676"/>
    </source>
</evidence>
<keyword evidence="6" id="KW-0378">Hydrolase</keyword>
<dbReference type="GO" id="GO:0005525">
    <property type="term" value="F:GTP binding"/>
    <property type="evidence" value="ECO:0007669"/>
    <property type="project" value="UniProtKB-KW"/>
</dbReference>
<dbReference type="GO" id="GO:0006729">
    <property type="term" value="P:tetrahydrobiopterin biosynthetic process"/>
    <property type="evidence" value="ECO:0007669"/>
    <property type="project" value="TreeGrafter"/>
</dbReference>
<dbReference type="GO" id="GO:0003934">
    <property type="term" value="F:GTP cyclohydrolase I activity"/>
    <property type="evidence" value="ECO:0007669"/>
    <property type="project" value="UniProtKB-EC"/>
</dbReference>
<dbReference type="EMBL" id="JADGJW010001299">
    <property type="protein sequence ID" value="KAJ3204443.1"/>
    <property type="molecule type" value="Genomic_DNA"/>
</dbReference>
<dbReference type="PANTHER" id="PTHR11109:SF7">
    <property type="entry name" value="GTP CYCLOHYDROLASE 1"/>
    <property type="match status" value="1"/>
</dbReference>
<dbReference type="GO" id="GO:0005737">
    <property type="term" value="C:cytoplasm"/>
    <property type="evidence" value="ECO:0007669"/>
    <property type="project" value="TreeGrafter"/>
</dbReference>
<evidence type="ECO:0000256" key="4">
    <source>
        <dbReference type="ARBA" id="ARBA00017272"/>
    </source>
</evidence>
<keyword evidence="13" id="KW-1185">Reference proteome</keyword>
<dbReference type="FunFam" id="1.10.286.10:FF:000003">
    <property type="entry name" value="GTP cyclohydrolase 1"/>
    <property type="match status" value="1"/>
</dbReference>
<evidence type="ECO:0000256" key="9">
    <source>
        <dbReference type="ARBA" id="ARBA00030854"/>
    </source>
</evidence>
<evidence type="ECO:0000256" key="7">
    <source>
        <dbReference type="ARBA" id="ARBA00022909"/>
    </source>
</evidence>
<accession>A0AAD5XW55</accession>
<dbReference type="AlphaFoldDB" id="A0AAD5XW55"/>
<proteinExistence type="inferred from homology"/>
<dbReference type="InterPro" id="IPR043133">
    <property type="entry name" value="GTP-CH-I_C/QueF"/>
</dbReference>
<comment type="pathway">
    <text evidence="1">Cofactor biosynthesis; 7,8-dihydroneopterin triphosphate biosynthesis; 7,8-dihydroneopterin triphosphate from GTP: step 1/1.</text>
</comment>
<dbReference type="Pfam" id="PF01227">
    <property type="entry name" value="GTP_cyclohydroI"/>
    <property type="match status" value="2"/>
</dbReference>
<dbReference type="GO" id="GO:0008270">
    <property type="term" value="F:zinc ion binding"/>
    <property type="evidence" value="ECO:0007669"/>
    <property type="project" value="TreeGrafter"/>
</dbReference>
<evidence type="ECO:0000256" key="1">
    <source>
        <dbReference type="ARBA" id="ARBA00005080"/>
    </source>
</evidence>
<dbReference type="Gene3D" id="1.10.286.10">
    <property type="match status" value="1"/>
</dbReference>
<keyword evidence="7" id="KW-0289">Folate biosynthesis</keyword>
<dbReference type="FunFam" id="3.30.1130.10:FF:000012">
    <property type="entry name" value="GTP cyclohydrolase 1"/>
    <property type="match status" value="1"/>
</dbReference>
<evidence type="ECO:0000256" key="2">
    <source>
        <dbReference type="ARBA" id="ARBA00008085"/>
    </source>
</evidence>
<sequence length="223" mass="24652">MNSSVLDLLPTPLKKTQSVDSTVSSRSALIRKLKQEDGQCWPSIGSKKRREESDAELEERLAKLSSSVEGLLLHIGEDPTREGLVKTPLRYAKALMDFTNGYEVNLEEIVNGAVFDEDHDEMLEVHIAYIPKGKVIGLSKLARIAEVFSRRLSVQERLTKQIALALEDTLDPIGVAVVIEATHMCMVMRGVGKVGASTVTSCMLGGFRDDPKTRDEFLRLIGK</sequence>
<comment type="function">
    <text evidence="10">GTP cyclohydrolase 1 is the first enzyme in the biosynthetic pathway leading to folic acid.</text>
</comment>
<dbReference type="SUPFAM" id="SSF55620">
    <property type="entry name" value="Tetrahydrobiopterin biosynthesis enzymes-like"/>
    <property type="match status" value="1"/>
</dbReference>
<comment type="caution">
    <text evidence="12">The sequence shown here is derived from an EMBL/GenBank/DDBJ whole genome shotgun (WGS) entry which is preliminary data.</text>
</comment>
<comment type="similarity">
    <text evidence="2">Belongs to the GTP cyclohydrolase I family.</text>
</comment>
<dbReference type="InterPro" id="IPR001474">
    <property type="entry name" value="GTP_CycHdrlase_I"/>
</dbReference>
<dbReference type="InterPro" id="IPR043134">
    <property type="entry name" value="GTP-CH-I_N"/>
</dbReference>